<organism evidence="8 9">
    <name type="scientific">Priapulus caudatus</name>
    <name type="common">Priapulid worm</name>
    <dbReference type="NCBI Taxonomy" id="37621"/>
    <lineage>
        <taxon>Eukaryota</taxon>
        <taxon>Metazoa</taxon>
        <taxon>Ecdysozoa</taxon>
        <taxon>Scalidophora</taxon>
        <taxon>Priapulida</taxon>
        <taxon>Priapulimorpha</taxon>
        <taxon>Priapulimorphida</taxon>
        <taxon>Priapulidae</taxon>
        <taxon>Priapulus</taxon>
    </lineage>
</organism>
<protein>
    <recommendedName>
        <fullName evidence="5">Tubulin--tyrosine ligase-like protein 5</fullName>
    </recommendedName>
</protein>
<feature type="compositionally biased region" description="Polar residues" evidence="7">
    <location>
        <begin position="819"/>
        <end position="828"/>
    </location>
</feature>
<dbReference type="GeneID" id="106811842"/>
<sequence>MASHPAGATEEEEGEDGNSDTAERTNEALRHCSREAKAGDRRDDSAVMLWPGVTKKMPLLYSEQTPSMGSHPLFLRVLGEKYNMAFKMVSTECRLVRQLLAAHGFHEVHANSGGFSLMWIGSHVNRYLLRNFKEHQKINHFPRSYEVTRKDRLCKNVQRMQRAKGKKYFDFIPESYLLPTEFQDFSSAFIKDKCPWIVKPVASSRGRGISIVTHPDQAPLDDPMVVSRYIQNPLLIDGFKFDVRLYVGVTSYDPLVVYLYEEGLARFATVKYDETCRQYHNQCMHLTNYSLNKKSDRYVRCEDPDIEDFGNKWSMSAMLRYLKSQGHDTTKLMARIEDLIIKTLISAELPIATACKMYMPYRSNCFEIYGFDILIDDTFKPWVLEVNLSPSLACDTPLDLRVKSGMAADMFNLAGFGLHDPITSQKFQQARNSIINQPSANSTRPKPRTQQMPSQRRRHVVRSNLSPDERRVLRIVREEHHRRGGFVRIFPTPFTWEQYSSFLEFKTSYNRMLHEELFPDRVKPSSAVLGRNGNNVGVRKDVLDRVEQYVKKKTTDLACDLTPTYGVCPPAPGLQSLPACITSEKPAFELVASPHETRDSSDQSVSYVYSIEKNGAQLSKLQARRAFAAYLQCVGSKLQQESVPDNQAEAQITLVLRFLRKAIVNLEQPFLLVEPSNDLSVTERRLSLAVILANFVAVYAKETEKLIFLKNIGNLQGRGDYTPSQGISESEFNKFLKNSSENQLEDILTTYTKVNKSTSIFIGSVNGRHPSHLPRGVVAPLDARGYSSYPQSKNRPSPKSAGVQVAAVYSNKAVGPSERPQSTSSNNKSAGSHARAARARSARAYNEPSPPRGDDSLSDALKRLALR</sequence>
<dbReference type="InterPro" id="IPR004344">
    <property type="entry name" value="TTL/TTLL_fam"/>
</dbReference>
<dbReference type="PANTHER" id="PTHR12241">
    <property type="entry name" value="TUBULIN POLYGLUTAMYLASE"/>
    <property type="match status" value="1"/>
</dbReference>
<feature type="region of interest" description="Disordered" evidence="7">
    <location>
        <begin position="784"/>
        <end position="867"/>
    </location>
</feature>
<gene>
    <name evidence="9" type="primary">LOC106811842</name>
</gene>
<dbReference type="SUPFAM" id="SSF56059">
    <property type="entry name" value="Glutathione synthetase ATP-binding domain-like"/>
    <property type="match status" value="1"/>
</dbReference>
<dbReference type="Gene3D" id="3.30.470.20">
    <property type="entry name" value="ATP-grasp fold, B domain"/>
    <property type="match status" value="1"/>
</dbReference>
<feature type="region of interest" description="Disordered" evidence="7">
    <location>
        <begin position="1"/>
        <end position="40"/>
    </location>
</feature>
<evidence type="ECO:0000256" key="5">
    <source>
        <dbReference type="ARBA" id="ARBA00041448"/>
    </source>
</evidence>
<evidence type="ECO:0000256" key="6">
    <source>
        <dbReference type="ARBA" id="ARBA00049274"/>
    </source>
</evidence>
<dbReference type="PROSITE" id="PS51221">
    <property type="entry name" value="TTL"/>
    <property type="match status" value="1"/>
</dbReference>
<feature type="compositionally biased region" description="Basic and acidic residues" evidence="7">
    <location>
        <begin position="21"/>
        <end position="40"/>
    </location>
</feature>
<feature type="compositionally biased region" description="Polar residues" evidence="7">
    <location>
        <begin position="435"/>
        <end position="454"/>
    </location>
</feature>
<accession>A0ABM1EFT0</accession>
<name>A0ABM1EFT0_PRICU</name>
<comment type="similarity">
    <text evidence="1">Belongs to the tubulin--tyrosine ligase family.</text>
</comment>
<dbReference type="PANTHER" id="PTHR12241:SF145">
    <property type="entry name" value="TUBULIN POLYGLUTAMYLASE TTLL5"/>
    <property type="match status" value="1"/>
</dbReference>
<evidence type="ECO:0000256" key="3">
    <source>
        <dbReference type="ARBA" id="ARBA00022741"/>
    </source>
</evidence>
<keyword evidence="2" id="KW-0436">Ligase</keyword>
<dbReference type="Pfam" id="PF03133">
    <property type="entry name" value="TTL"/>
    <property type="match status" value="1"/>
</dbReference>
<keyword evidence="8" id="KW-1185">Reference proteome</keyword>
<comment type="catalytic activity">
    <reaction evidence="6">
        <text>L-glutamyl-[protein] + L-glutamate + ATP = gamma-L-glutamyl-L-glutamyl-[protein] + ADP + phosphate + H(+)</text>
        <dbReference type="Rhea" id="RHEA:60144"/>
        <dbReference type="Rhea" id="RHEA-COMP:10208"/>
        <dbReference type="Rhea" id="RHEA-COMP:15517"/>
        <dbReference type="ChEBI" id="CHEBI:15378"/>
        <dbReference type="ChEBI" id="CHEBI:29973"/>
        <dbReference type="ChEBI" id="CHEBI:29985"/>
        <dbReference type="ChEBI" id="CHEBI:30616"/>
        <dbReference type="ChEBI" id="CHEBI:43474"/>
        <dbReference type="ChEBI" id="CHEBI:143622"/>
        <dbReference type="ChEBI" id="CHEBI:456216"/>
    </reaction>
    <physiologicalReaction direction="left-to-right" evidence="6">
        <dbReference type="Rhea" id="RHEA:60145"/>
    </physiologicalReaction>
</comment>
<reference evidence="9" key="1">
    <citation type="submission" date="2025-08" db="UniProtKB">
        <authorList>
            <consortium name="RefSeq"/>
        </authorList>
    </citation>
    <scope>IDENTIFICATION</scope>
</reference>
<dbReference type="RefSeq" id="XP_014671051.1">
    <property type="nucleotide sequence ID" value="XM_014815565.1"/>
</dbReference>
<evidence type="ECO:0000256" key="7">
    <source>
        <dbReference type="SAM" id="MobiDB-lite"/>
    </source>
</evidence>
<feature type="non-terminal residue" evidence="9">
    <location>
        <position position="867"/>
    </location>
</feature>
<dbReference type="Proteomes" id="UP000695022">
    <property type="component" value="Unplaced"/>
</dbReference>
<feature type="compositionally biased region" description="Polar residues" evidence="7">
    <location>
        <begin position="788"/>
        <end position="797"/>
    </location>
</feature>
<feature type="region of interest" description="Disordered" evidence="7">
    <location>
        <begin position="435"/>
        <end position="463"/>
    </location>
</feature>
<evidence type="ECO:0000256" key="2">
    <source>
        <dbReference type="ARBA" id="ARBA00022598"/>
    </source>
</evidence>
<evidence type="ECO:0000256" key="1">
    <source>
        <dbReference type="ARBA" id="ARBA00006820"/>
    </source>
</evidence>
<proteinExistence type="inferred from homology"/>
<keyword evidence="3" id="KW-0547">Nucleotide-binding</keyword>
<evidence type="ECO:0000256" key="4">
    <source>
        <dbReference type="ARBA" id="ARBA00022840"/>
    </source>
</evidence>
<feature type="compositionally biased region" description="Acidic residues" evidence="7">
    <location>
        <begin position="9"/>
        <end position="18"/>
    </location>
</feature>
<evidence type="ECO:0000313" key="8">
    <source>
        <dbReference type="Proteomes" id="UP000695022"/>
    </source>
</evidence>
<keyword evidence="4" id="KW-0067">ATP-binding</keyword>
<evidence type="ECO:0000313" key="9">
    <source>
        <dbReference type="RefSeq" id="XP_014671051.1"/>
    </source>
</evidence>